<proteinExistence type="predicted"/>
<protein>
    <submittedName>
        <fullName evidence="2">Uncharacterized protein</fullName>
    </submittedName>
</protein>
<gene>
    <name evidence="2" type="ORF">B0H65DRAFT_444979</name>
</gene>
<evidence type="ECO:0000313" key="3">
    <source>
        <dbReference type="Proteomes" id="UP001278500"/>
    </source>
</evidence>
<dbReference type="EMBL" id="JAUEPP010000006">
    <property type="protein sequence ID" value="KAK3341057.1"/>
    <property type="molecule type" value="Genomic_DNA"/>
</dbReference>
<feature type="compositionally biased region" description="Basic residues" evidence="1">
    <location>
        <begin position="138"/>
        <end position="149"/>
    </location>
</feature>
<dbReference type="AlphaFoldDB" id="A0AAE0MQN8"/>
<evidence type="ECO:0000256" key="1">
    <source>
        <dbReference type="SAM" id="MobiDB-lite"/>
    </source>
</evidence>
<reference evidence="2" key="2">
    <citation type="submission" date="2023-06" db="EMBL/GenBank/DDBJ databases">
        <authorList>
            <consortium name="Lawrence Berkeley National Laboratory"/>
            <person name="Haridas S."/>
            <person name="Hensen N."/>
            <person name="Bonometti L."/>
            <person name="Westerberg I."/>
            <person name="Brannstrom I.O."/>
            <person name="Guillou S."/>
            <person name="Cros-Aarteil S."/>
            <person name="Calhoun S."/>
            <person name="Kuo A."/>
            <person name="Mondo S."/>
            <person name="Pangilinan J."/>
            <person name="Riley R."/>
            <person name="Labutti K."/>
            <person name="Andreopoulos B."/>
            <person name="Lipzen A."/>
            <person name="Chen C."/>
            <person name="Yanf M."/>
            <person name="Daum C."/>
            <person name="Ng V."/>
            <person name="Clum A."/>
            <person name="Steindorff A."/>
            <person name="Ohm R."/>
            <person name="Martin F."/>
            <person name="Silar P."/>
            <person name="Natvig D."/>
            <person name="Lalanne C."/>
            <person name="Gautier V."/>
            <person name="Ament-Velasquez S.L."/>
            <person name="Kruys A."/>
            <person name="Hutchinson M.I."/>
            <person name="Powell A.J."/>
            <person name="Barry K."/>
            <person name="Miller A.N."/>
            <person name="Grigoriev I.V."/>
            <person name="Debuchy R."/>
            <person name="Gladieux P."/>
            <person name="Thoren M.H."/>
            <person name="Johannesson H."/>
        </authorList>
    </citation>
    <scope>NUCLEOTIDE SEQUENCE</scope>
    <source>
        <strain evidence="2">CBS 560.94</strain>
    </source>
</reference>
<organism evidence="2 3">
    <name type="scientific">Neurospora tetraspora</name>
    <dbReference type="NCBI Taxonomy" id="94610"/>
    <lineage>
        <taxon>Eukaryota</taxon>
        <taxon>Fungi</taxon>
        <taxon>Dikarya</taxon>
        <taxon>Ascomycota</taxon>
        <taxon>Pezizomycotina</taxon>
        <taxon>Sordariomycetes</taxon>
        <taxon>Sordariomycetidae</taxon>
        <taxon>Sordariales</taxon>
        <taxon>Sordariaceae</taxon>
        <taxon>Neurospora</taxon>
    </lineage>
</organism>
<reference evidence="2" key="1">
    <citation type="journal article" date="2023" name="Mol. Phylogenet. Evol.">
        <title>Genome-scale phylogeny and comparative genomics of the fungal order Sordariales.</title>
        <authorList>
            <person name="Hensen N."/>
            <person name="Bonometti L."/>
            <person name="Westerberg I."/>
            <person name="Brannstrom I.O."/>
            <person name="Guillou S."/>
            <person name="Cros-Aarteil S."/>
            <person name="Calhoun S."/>
            <person name="Haridas S."/>
            <person name="Kuo A."/>
            <person name="Mondo S."/>
            <person name="Pangilinan J."/>
            <person name="Riley R."/>
            <person name="LaButti K."/>
            <person name="Andreopoulos B."/>
            <person name="Lipzen A."/>
            <person name="Chen C."/>
            <person name="Yan M."/>
            <person name="Daum C."/>
            <person name="Ng V."/>
            <person name="Clum A."/>
            <person name="Steindorff A."/>
            <person name="Ohm R.A."/>
            <person name="Martin F."/>
            <person name="Silar P."/>
            <person name="Natvig D.O."/>
            <person name="Lalanne C."/>
            <person name="Gautier V."/>
            <person name="Ament-Velasquez S.L."/>
            <person name="Kruys A."/>
            <person name="Hutchinson M.I."/>
            <person name="Powell A.J."/>
            <person name="Barry K."/>
            <person name="Miller A.N."/>
            <person name="Grigoriev I.V."/>
            <person name="Debuchy R."/>
            <person name="Gladieux P."/>
            <person name="Hiltunen Thoren M."/>
            <person name="Johannesson H."/>
        </authorList>
    </citation>
    <scope>NUCLEOTIDE SEQUENCE</scope>
    <source>
        <strain evidence="2">CBS 560.94</strain>
    </source>
</reference>
<dbReference type="RefSeq" id="XP_062679999.1">
    <property type="nucleotide sequence ID" value="XM_062825710.1"/>
</dbReference>
<evidence type="ECO:0000313" key="2">
    <source>
        <dbReference type="EMBL" id="KAK3341057.1"/>
    </source>
</evidence>
<comment type="caution">
    <text evidence="2">The sequence shown here is derived from an EMBL/GenBank/DDBJ whole genome shotgun (WGS) entry which is preliminary data.</text>
</comment>
<sequence>MNLPRSQSSDFNPSTARLMLATDAPLFATHHFQQCLDVRNTDAMRMNALFIGSNFSSAFSSCRRTYFKSDTFQDHVPDKPKIMDCSDAATSARCRPDSLLRDALVPNFRPVMQINNCPVQSRRGRFTADLTDRDPWRAHRRGASQRTQHRGTWNPSGLTKAVDTAMCMTSKRIDVMPFQKHGGVGIIVSMWFTDIDETLQDNSQPGRA</sequence>
<name>A0AAE0MQN8_9PEZI</name>
<dbReference type="Proteomes" id="UP001278500">
    <property type="component" value="Unassembled WGS sequence"/>
</dbReference>
<keyword evidence="3" id="KW-1185">Reference proteome</keyword>
<accession>A0AAE0MQN8</accession>
<dbReference type="GeneID" id="87862864"/>
<feature type="region of interest" description="Disordered" evidence="1">
    <location>
        <begin position="136"/>
        <end position="157"/>
    </location>
</feature>